<dbReference type="STRING" id="764298.STRMA_1887"/>
<evidence type="ECO:0000313" key="5">
    <source>
        <dbReference type="Proteomes" id="UP000003573"/>
    </source>
</evidence>
<feature type="domain" description="Peptidase C51" evidence="3">
    <location>
        <begin position="383"/>
        <end position="509"/>
    </location>
</feature>
<feature type="signal peptide" evidence="2">
    <location>
        <begin position="1"/>
        <end position="27"/>
    </location>
</feature>
<dbReference type="InterPro" id="IPR038765">
    <property type="entry name" value="Papain-like_cys_pep_sf"/>
</dbReference>
<dbReference type="InterPro" id="IPR007921">
    <property type="entry name" value="CHAP_dom"/>
</dbReference>
<organism evidence="4 5">
    <name type="scientific">Streptococcus macacae NCTC 11558</name>
    <dbReference type="NCBI Taxonomy" id="764298"/>
    <lineage>
        <taxon>Bacteria</taxon>
        <taxon>Bacillati</taxon>
        <taxon>Bacillota</taxon>
        <taxon>Bacilli</taxon>
        <taxon>Lactobacillales</taxon>
        <taxon>Streptococcaceae</taxon>
        <taxon>Streptococcus</taxon>
    </lineage>
</organism>
<dbReference type="SUPFAM" id="SSF54001">
    <property type="entry name" value="Cysteine proteinases"/>
    <property type="match status" value="1"/>
</dbReference>
<comment type="caution">
    <text evidence="4">The sequence shown here is derived from an EMBL/GenBank/DDBJ whole genome shotgun (WGS) entry which is preliminary data.</text>
</comment>
<dbReference type="PROSITE" id="PS50911">
    <property type="entry name" value="CHAP"/>
    <property type="match status" value="1"/>
</dbReference>
<feature type="compositionally biased region" description="Low complexity" evidence="1">
    <location>
        <begin position="67"/>
        <end position="108"/>
    </location>
</feature>
<protein>
    <submittedName>
        <fullName evidence="4">CHAP domain protein</fullName>
    </submittedName>
</protein>
<dbReference type="AlphaFoldDB" id="G5JWE1"/>
<proteinExistence type="predicted"/>
<dbReference type="RefSeq" id="WP_003079271.1">
    <property type="nucleotide sequence ID" value="NZ_AEUW02000001.1"/>
</dbReference>
<evidence type="ECO:0000259" key="3">
    <source>
        <dbReference type="PROSITE" id="PS50911"/>
    </source>
</evidence>
<evidence type="ECO:0000313" key="4">
    <source>
        <dbReference type="EMBL" id="EHJ51916.1"/>
    </source>
</evidence>
<feature type="region of interest" description="Disordered" evidence="1">
    <location>
        <begin position="32"/>
        <end position="151"/>
    </location>
</feature>
<reference evidence="4 5" key="1">
    <citation type="journal article" date="2014" name="Int. J. Syst. Evol. Microbiol.">
        <title>Phylogenomics and the dynamic genome evolution of the genus Streptococcus.</title>
        <authorList>
            <consortium name="The Broad Institute Genome Sequencing Platform"/>
            <person name="Richards V.P."/>
            <person name="Palmer S.R."/>
            <person name="Pavinski Bitar P.D."/>
            <person name="Qin X."/>
            <person name="Weinstock G.M."/>
            <person name="Highlander S.K."/>
            <person name="Town C.D."/>
            <person name="Burne R.A."/>
            <person name="Stanhope M.J."/>
        </authorList>
    </citation>
    <scope>NUCLEOTIDE SEQUENCE [LARGE SCALE GENOMIC DNA]</scope>
    <source>
        <strain evidence="4 5">NCTC 11558</strain>
    </source>
</reference>
<dbReference type="Proteomes" id="UP000003573">
    <property type="component" value="Unassembled WGS sequence"/>
</dbReference>
<dbReference type="eggNOG" id="COG3942">
    <property type="taxonomic scope" value="Bacteria"/>
</dbReference>
<dbReference type="Gene3D" id="3.90.1720.10">
    <property type="entry name" value="endopeptidase domain like (from Nostoc punctiforme)"/>
    <property type="match status" value="1"/>
</dbReference>
<dbReference type="EMBL" id="AEUW02000001">
    <property type="protein sequence ID" value="EHJ51916.1"/>
    <property type="molecule type" value="Genomic_DNA"/>
</dbReference>
<feature type="chain" id="PRO_5003479493" evidence="2">
    <location>
        <begin position="28"/>
        <end position="513"/>
    </location>
</feature>
<evidence type="ECO:0000256" key="1">
    <source>
        <dbReference type="SAM" id="MobiDB-lite"/>
    </source>
</evidence>
<sequence>MKKSKILTLSILLILVSPQLLSLTAIADEMAVTASTEERRTESSEEESSDGSSVSKKENSSDELSQTEAKTSADSTATTSTETQNSSTSEPSSTESSSEASQNENSTQAKTSKTSTENNGTKVSKPSIKDKKRGAGLSSKISSKGSFLARSESRTQIQKAASLFRSYNTESSNLFDSSSPSLSPSVISVAYVEHWSGPDAYHHNLLSHRYGITAAQLDGFLASTNISYDKHRINGAKLLEWEKVSGLDVRAIIAIAMAESSLGTAGVATVSKANMFGYGAFDYNTSNAINFSDEEAVKKLTAETIIQNKNITFKIQDDKAKKYSMRQLNTVVEGGVYFTDTSGTGKRRAQIMQEIDSWIDRHGGTPAIPENLKHLNSTSIATVPTGYKLTAPINTATYIALSYPWGQCTWYVYNRARELGYLFDPYMGNGGDWRYKSGYELTHSPKVGYAISFAPGQAGADSSYGHVAIVEEVRKDGSILVSESNALGEGVISYRTFNAQQALELTYVIGKKI</sequence>
<dbReference type="Pfam" id="PF05257">
    <property type="entry name" value="CHAP"/>
    <property type="match status" value="1"/>
</dbReference>
<gene>
    <name evidence="4" type="ORF">STRMA_1887</name>
</gene>
<dbReference type="OrthoDB" id="977752at2"/>
<keyword evidence="5" id="KW-1185">Reference proteome</keyword>
<accession>G5JWE1</accession>
<keyword evidence="2" id="KW-0732">Signal</keyword>
<feature type="compositionally biased region" description="Polar residues" evidence="1">
    <location>
        <begin position="109"/>
        <end position="124"/>
    </location>
</feature>
<evidence type="ECO:0000256" key="2">
    <source>
        <dbReference type="SAM" id="SignalP"/>
    </source>
</evidence>
<name>G5JWE1_9STRE</name>